<dbReference type="Gene3D" id="3.30.310.110">
    <property type="entry name" value="XisI-like"/>
    <property type="match status" value="1"/>
</dbReference>
<gene>
    <name evidence="1" type="ordered locus">Halhy_2857</name>
</gene>
<evidence type="ECO:0000313" key="1">
    <source>
        <dbReference type="EMBL" id="AEE50722.1"/>
    </source>
</evidence>
<accession>F4L363</accession>
<dbReference type="STRING" id="760192.Halhy_2857"/>
<sequence>MDTINQHKTIVLDYLEEVANLTPSGLTETIVDEQHNQYLLYSNYWEENQRRYGCFLHIQIKPDGKVWIQHDGTDLSVAQQLVERGIPKNQIVLGFRAPFYRQMSDFAVA</sequence>
<dbReference type="InterPro" id="IPR014968">
    <property type="entry name" value="XisI"/>
</dbReference>
<evidence type="ECO:0000313" key="2">
    <source>
        <dbReference type="Proteomes" id="UP000008461"/>
    </source>
</evidence>
<dbReference type="Pfam" id="PF08869">
    <property type="entry name" value="XisI"/>
    <property type="match status" value="1"/>
</dbReference>
<dbReference type="HOGENOM" id="CLU_149829_1_0_10"/>
<dbReference type="SUPFAM" id="SSF143847">
    <property type="entry name" value="XisI-like"/>
    <property type="match status" value="1"/>
</dbReference>
<reference evidence="1 2" key="1">
    <citation type="journal article" date="2011" name="Stand. Genomic Sci.">
        <title>Complete genome sequence of Haliscomenobacter hydrossis type strain (O).</title>
        <authorList>
            <consortium name="US DOE Joint Genome Institute (JGI-PGF)"/>
            <person name="Daligault H."/>
            <person name="Lapidus A."/>
            <person name="Zeytun A."/>
            <person name="Nolan M."/>
            <person name="Lucas S."/>
            <person name="Del Rio T.G."/>
            <person name="Tice H."/>
            <person name="Cheng J.F."/>
            <person name="Tapia R."/>
            <person name="Han C."/>
            <person name="Goodwin L."/>
            <person name="Pitluck S."/>
            <person name="Liolios K."/>
            <person name="Pagani I."/>
            <person name="Ivanova N."/>
            <person name="Huntemann M."/>
            <person name="Mavromatis K."/>
            <person name="Mikhailova N."/>
            <person name="Pati A."/>
            <person name="Chen A."/>
            <person name="Palaniappan K."/>
            <person name="Land M."/>
            <person name="Hauser L."/>
            <person name="Brambilla E.M."/>
            <person name="Rohde M."/>
            <person name="Verbarg S."/>
            <person name="Goker M."/>
            <person name="Bristow J."/>
            <person name="Eisen J.A."/>
            <person name="Markowitz V."/>
            <person name="Hugenholtz P."/>
            <person name="Kyrpides N.C."/>
            <person name="Klenk H.P."/>
            <person name="Woyke T."/>
        </authorList>
    </citation>
    <scope>NUCLEOTIDE SEQUENCE [LARGE SCALE GENOMIC DNA]</scope>
    <source>
        <strain evidence="2">ATCC 27775 / DSM 1100 / LMG 10767 / O</strain>
    </source>
</reference>
<dbReference type="RefSeq" id="WP_013765268.1">
    <property type="nucleotide sequence ID" value="NC_015510.1"/>
</dbReference>
<keyword evidence="2" id="KW-1185">Reference proteome</keyword>
<dbReference type="OrthoDB" id="961570at2"/>
<organism evidence="1 2">
    <name type="scientific">Haliscomenobacter hydrossis (strain ATCC 27775 / DSM 1100 / LMG 10767 / O)</name>
    <dbReference type="NCBI Taxonomy" id="760192"/>
    <lineage>
        <taxon>Bacteria</taxon>
        <taxon>Pseudomonadati</taxon>
        <taxon>Bacteroidota</taxon>
        <taxon>Saprospiria</taxon>
        <taxon>Saprospirales</taxon>
        <taxon>Haliscomenobacteraceae</taxon>
        <taxon>Haliscomenobacter</taxon>
    </lineage>
</organism>
<protein>
    <submittedName>
        <fullName evidence="1">XisI protein</fullName>
    </submittedName>
</protein>
<dbReference type="Proteomes" id="UP000008461">
    <property type="component" value="Chromosome"/>
</dbReference>
<dbReference type="AlphaFoldDB" id="F4L363"/>
<dbReference type="EMBL" id="CP002691">
    <property type="protein sequence ID" value="AEE50722.1"/>
    <property type="molecule type" value="Genomic_DNA"/>
</dbReference>
<proteinExistence type="predicted"/>
<dbReference type="KEGG" id="hhy:Halhy_2857"/>
<reference key="2">
    <citation type="submission" date="2011-04" db="EMBL/GenBank/DDBJ databases">
        <title>Complete sequence of chromosome of Haliscomenobacter hydrossis DSM 1100.</title>
        <authorList>
            <consortium name="US DOE Joint Genome Institute (JGI-PGF)"/>
            <person name="Lucas S."/>
            <person name="Han J."/>
            <person name="Lapidus A."/>
            <person name="Bruce D."/>
            <person name="Goodwin L."/>
            <person name="Pitluck S."/>
            <person name="Peters L."/>
            <person name="Kyrpides N."/>
            <person name="Mavromatis K."/>
            <person name="Ivanova N."/>
            <person name="Ovchinnikova G."/>
            <person name="Pagani I."/>
            <person name="Daligault H."/>
            <person name="Detter J.C."/>
            <person name="Han C."/>
            <person name="Land M."/>
            <person name="Hauser L."/>
            <person name="Markowitz V."/>
            <person name="Cheng J.-F."/>
            <person name="Hugenholtz P."/>
            <person name="Woyke T."/>
            <person name="Wu D."/>
            <person name="Verbarg S."/>
            <person name="Frueling A."/>
            <person name="Brambilla E."/>
            <person name="Klenk H.-P."/>
            <person name="Eisen J.A."/>
        </authorList>
    </citation>
    <scope>NUCLEOTIDE SEQUENCE</scope>
    <source>
        <strain>DSM 1100</strain>
    </source>
</reference>
<dbReference type="InterPro" id="IPR035943">
    <property type="entry name" value="XisI-like_sf"/>
</dbReference>
<dbReference type="eggNOG" id="ENOG5032I12">
    <property type="taxonomic scope" value="Bacteria"/>
</dbReference>
<name>F4L363_HALH1</name>
<dbReference type="CDD" id="cd16382">
    <property type="entry name" value="XisI-like"/>
    <property type="match status" value="1"/>
</dbReference>